<dbReference type="InterPro" id="IPR004119">
    <property type="entry name" value="EcKL"/>
</dbReference>
<dbReference type="SUPFAM" id="SSF56112">
    <property type="entry name" value="Protein kinase-like (PK-like)"/>
    <property type="match status" value="1"/>
</dbReference>
<dbReference type="Pfam" id="PF02958">
    <property type="entry name" value="EcKL"/>
    <property type="match status" value="1"/>
</dbReference>
<protein>
    <recommendedName>
        <fullName evidence="1">CHK kinase-like domain-containing protein</fullName>
    </recommendedName>
</protein>
<evidence type="ECO:0000313" key="3">
    <source>
        <dbReference type="Proteomes" id="UP001431783"/>
    </source>
</evidence>
<dbReference type="InterPro" id="IPR011009">
    <property type="entry name" value="Kinase-like_dom_sf"/>
</dbReference>
<dbReference type="Proteomes" id="UP001431783">
    <property type="component" value="Unassembled WGS sequence"/>
</dbReference>
<dbReference type="EMBL" id="JARQZJ010000011">
    <property type="protein sequence ID" value="KAK9872371.1"/>
    <property type="molecule type" value="Genomic_DNA"/>
</dbReference>
<dbReference type="Gene3D" id="3.90.1200.10">
    <property type="match status" value="1"/>
</dbReference>
<dbReference type="AlphaFoldDB" id="A0AAW1TXE9"/>
<reference evidence="2 3" key="1">
    <citation type="submission" date="2023-03" db="EMBL/GenBank/DDBJ databases">
        <title>Genome insight into feeding habits of ladybird beetles.</title>
        <authorList>
            <person name="Li H.-S."/>
            <person name="Huang Y.-H."/>
            <person name="Pang H."/>
        </authorList>
    </citation>
    <scope>NUCLEOTIDE SEQUENCE [LARGE SCALE GENOMIC DNA]</scope>
    <source>
        <strain evidence="2">SYSU_2023b</strain>
        <tissue evidence="2">Whole body</tissue>
    </source>
</reference>
<evidence type="ECO:0000259" key="1">
    <source>
        <dbReference type="SMART" id="SM00587"/>
    </source>
</evidence>
<keyword evidence="3" id="KW-1185">Reference proteome</keyword>
<sequence length="411" mass="48150">MVYFEEKELRRVVLQIIENQGFSVNSEITLSKGSDKGDGYLGEIVRVLVKDGANNLNLIAKIAMNDEKIRATFPYSEAFKNEIHLYEKIFPALVKLQIEANFPSLFNPVPRFYSASTSLNHEYLILEDLKSSRFEMLDLKELLDHEHTKAIFETYGKLHGTFFALKILKNEQFFELVSEVQDVMKIMFVKNNIGEEYPKVWKYIQKVMKDKGVENERIINYAENSLTIMQNFCNIGKEKFHCFLHGDCWSNNLMFRHKNFNDHKEVDEMKLLDWQACKVGPPVYDLSYTFYSGAPKEILANLEKYLKIYHESLSKILLQFHLDVNTVYPFEEMKRQWKKYYHYGAILSGPIWKFRSFGENQGVDPLNYKSDDGSTYMNAISSADCDTDYLYANIKNLLHHLDEIDDRKILN</sequence>
<dbReference type="PANTHER" id="PTHR11012">
    <property type="entry name" value="PROTEIN KINASE-LIKE DOMAIN-CONTAINING"/>
    <property type="match status" value="1"/>
</dbReference>
<accession>A0AAW1TXE9</accession>
<organism evidence="2 3">
    <name type="scientific">Henosepilachna vigintioctopunctata</name>
    <dbReference type="NCBI Taxonomy" id="420089"/>
    <lineage>
        <taxon>Eukaryota</taxon>
        <taxon>Metazoa</taxon>
        <taxon>Ecdysozoa</taxon>
        <taxon>Arthropoda</taxon>
        <taxon>Hexapoda</taxon>
        <taxon>Insecta</taxon>
        <taxon>Pterygota</taxon>
        <taxon>Neoptera</taxon>
        <taxon>Endopterygota</taxon>
        <taxon>Coleoptera</taxon>
        <taxon>Polyphaga</taxon>
        <taxon>Cucujiformia</taxon>
        <taxon>Coccinelloidea</taxon>
        <taxon>Coccinellidae</taxon>
        <taxon>Epilachninae</taxon>
        <taxon>Epilachnini</taxon>
        <taxon>Henosepilachna</taxon>
    </lineage>
</organism>
<dbReference type="PANTHER" id="PTHR11012:SF30">
    <property type="entry name" value="PROTEIN KINASE-LIKE DOMAIN-CONTAINING"/>
    <property type="match status" value="1"/>
</dbReference>
<dbReference type="InterPro" id="IPR015897">
    <property type="entry name" value="CHK_kinase-like"/>
</dbReference>
<evidence type="ECO:0000313" key="2">
    <source>
        <dbReference type="EMBL" id="KAK9872371.1"/>
    </source>
</evidence>
<comment type="caution">
    <text evidence="2">The sequence shown here is derived from an EMBL/GenBank/DDBJ whole genome shotgun (WGS) entry which is preliminary data.</text>
</comment>
<proteinExistence type="predicted"/>
<dbReference type="SMART" id="SM00587">
    <property type="entry name" value="CHK"/>
    <property type="match status" value="1"/>
</dbReference>
<name>A0AAW1TXE9_9CUCU</name>
<gene>
    <name evidence="2" type="ORF">WA026_017829</name>
</gene>
<feature type="domain" description="CHK kinase-like" evidence="1">
    <location>
        <begin position="124"/>
        <end position="319"/>
    </location>
</feature>